<dbReference type="EMBL" id="CP090145">
    <property type="protein sequence ID" value="UOX33424.1"/>
    <property type="molecule type" value="Genomic_DNA"/>
</dbReference>
<reference evidence="2" key="1">
    <citation type="submission" date="2021-12" db="EMBL/GenBank/DDBJ databases">
        <authorList>
            <person name="Cha I.-T."/>
            <person name="Lee K.-E."/>
            <person name="Park S.-J."/>
        </authorList>
    </citation>
    <scope>NUCLEOTIDE SEQUENCE</scope>
    <source>
        <strain evidence="2">YSM-43</strain>
    </source>
</reference>
<organism evidence="2 3">
    <name type="scientific">Flavobacterium sediminilitoris</name>
    <dbReference type="NCBI Taxonomy" id="2024526"/>
    <lineage>
        <taxon>Bacteria</taxon>
        <taxon>Pseudomonadati</taxon>
        <taxon>Bacteroidota</taxon>
        <taxon>Flavobacteriia</taxon>
        <taxon>Flavobacteriales</taxon>
        <taxon>Flavobacteriaceae</taxon>
        <taxon>Flavobacterium</taxon>
    </lineage>
</organism>
<evidence type="ECO:0000313" key="2">
    <source>
        <dbReference type="EMBL" id="UOX33424.1"/>
    </source>
</evidence>
<dbReference type="Proteomes" id="UP000830454">
    <property type="component" value="Chromosome"/>
</dbReference>
<proteinExistence type="predicted"/>
<dbReference type="InterPro" id="IPR045549">
    <property type="entry name" value="bpX4"/>
</dbReference>
<gene>
    <name evidence="2" type="ORF">LXD69_15470</name>
</gene>
<sequence>MTDKKIPFLDTIYHLRSREHAIIYDKKLDISKEEEKEVIELLRDEYEKEKLNYPFQAPDFDEVAALWGSKIVYFTTQLVLNREDTASKISTLFPDFGKPMTPSAMLSADLCLRFLPQLLLQLQHMDADDVILPVLEQKLKQFPYSGIGYEMNLENIDLSIVLSDSCLTQLFLDRVTEKKDKNRGSLEVIKPLLLANFGDYKTIFWNEL</sequence>
<reference evidence="2" key="2">
    <citation type="submission" date="2022-04" db="EMBL/GenBank/DDBJ databases">
        <title>Complete Genome Sequence of Flavobacterium sediminilitoris YSM-43, Isolated from a Tidal Sediment.</title>
        <authorList>
            <person name="Lee P.A."/>
        </authorList>
    </citation>
    <scope>NUCLEOTIDE SEQUENCE</scope>
    <source>
        <strain evidence="2">YSM-43</strain>
    </source>
</reference>
<keyword evidence="3" id="KW-1185">Reference proteome</keyword>
<dbReference type="RefSeq" id="WP_246916050.1">
    <property type="nucleotide sequence ID" value="NZ_CP090145.1"/>
</dbReference>
<dbReference type="Pfam" id="PF19920">
    <property type="entry name" value="bpX4"/>
    <property type="match status" value="1"/>
</dbReference>
<evidence type="ECO:0000259" key="1">
    <source>
        <dbReference type="Pfam" id="PF19920"/>
    </source>
</evidence>
<evidence type="ECO:0000313" key="3">
    <source>
        <dbReference type="Proteomes" id="UP000830454"/>
    </source>
</evidence>
<feature type="domain" description="MoxR-vWA-beta-propeller ternary system" evidence="1">
    <location>
        <begin position="8"/>
        <end position="208"/>
    </location>
</feature>
<accession>A0ABY4HNN1</accession>
<protein>
    <recommendedName>
        <fullName evidence="1">MoxR-vWA-beta-propeller ternary system domain-containing protein</fullName>
    </recommendedName>
</protein>
<name>A0ABY4HNN1_9FLAO</name>